<sequence>MSTFVVRFIGNPAQGYRGRVRHVASGEESSFANLESLLAFFDQLNAMRSQAGEAEDLETAPAMPAERAEADAWRTLEGRETS</sequence>
<dbReference type="EMBL" id="VGIY01000262">
    <property type="protein sequence ID" value="MBM3318099.1"/>
    <property type="molecule type" value="Genomic_DNA"/>
</dbReference>
<dbReference type="AlphaFoldDB" id="A0A937XCL3"/>
<evidence type="ECO:0000313" key="2">
    <source>
        <dbReference type="EMBL" id="MBM3318099.1"/>
    </source>
</evidence>
<accession>A0A937XCL3</accession>
<gene>
    <name evidence="2" type="ORF">FJY75_09635</name>
</gene>
<evidence type="ECO:0000313" key="3">
    <source>
        <dbReference type="Proteomes" id="UP000748308"/>
    </source>
</evidence>
<comment type="caution">
    <text evidence="2">The sequence shown here is derived from an EMBL/GenBank/DDBJ whole genome shotgun (WGS) entry which is preliminary data.</text>
</comment>
<feature type="region of interest" description="Disordered" evidence="1">
    <location>
        <begin position="52"/>
        <end position="82"/>
    </location>
</feature>
<protein>
    <submittedName>
        <fullName evidence="2">Uncharacterized protein</fullName>
    </submittedName>
</protein>
<dbReference type="Proteomes" id="UP000748308">
    <property type="component" value="Unassembled WGS sequence"/>
</dbReference>
<name>A0A937XCL3_UNCEI</name>
<organism evidence="2 3">
    <name type="scientific">Eiseniibacteriota bacterium</name>
    <dbReference type="NCBI Taxonomy" id="2212470"/>
    <lineage>
        <taxon>Bacteria</taxon>
        <taxon>Candidatus Eiseniibacteriota</taxon>
    </lineage>
</organism>
<evidence type="ECO:0000256" key="1">
    <source>
        <dbReference type="SAM" id="MobiDB-lite"/>
    </source>
</evidence>
<feature type="compositionally biased region" description="Basic and acidic residues" evidence="1">
    <location>
        <begin position="66"/>
        <end position="82"/>
    </location>
</feature>
<proteinExistence type="predicted"/>
<reference evidence="2" key="1">
    <citation type="submission" date="2019-03" db="EMBL/GenBank/DDBJ databases">
        <title>Lake Tanganyika Metagenome-Assembled Genomes (MAGs).</title>
        <authorList>
            <person name="Tran P."/>
        </authorList>
    </citation>
    <scope>NUCLEOTIDE SEQUENCE</scope>
    <source>
        <strain evidence="2">M_DeepCast_400m_m2_100</strain>
    </source>
</reference>